<dbReference type="InterPro" id="IPR036572">
    <property type="entry name" value="Doublecortin_dom_sf"/>
</dbReference>
<feature type="compositionally biased region" description="Basic and acidic residues" evidence="1">
    <location>
        <begin position="595"/>
        <end position="607"/>
    </location>
</feature>
<evidence type="ECO:0000313" key="3">
    <source>
        <dbReference type="Proteomes" id="UP000694865"/>
    </source>
</evidence>
<evidence type="ECO:0000313" key="4">
    <source>
        <dbReference type="RefSeq" id="XP_002733380.1"/>
    </source>
</evidence>
<evidence type="ECO:0000256" key="1">
    <source>
        <dbReference type="SAM" id="MobiDB-lite"/>
    </source>
</evidence>
<feature type="compositionally biased region" description="Basic and acidic residues" evidence="1">
    <location>
        <begin position="323"/>
        <end position="342"/>
    </location>
</feature>
<reference evidence="4" key="1">
    <citation type="submission" date="2025-08" db="UniProtKB">
        <authorList>
            <consortium name="RefSeq"/>
        </authorList>
    </citation>
    <scope>IDENTIFICATION</scope>
    <source>
        <tissue evidence="4">Testes</tissue>
    </source>
</reference>
<feature type="compositionally biased region" description="Basic and acidic residues" evidence="1">
    <location>
        <begin position="302"/>
        <end position="315"/>
    </location>
</feature>
<dbReference type="Proteomes" id="UP000694865">
    <property type="component" value="Unplaced"/>
</dbReference>
<dbReference type="CDD" id="cd16113">
    <property type="entry name" value="DCX2_DCDC2_like"/>
    <property type="match status" value="1"/>
</dbReference>
<dbReference type="SUPFAM" id="SSF89837">
    <property type="entry name" value="Doublecortin (DC)"/>
    <property type="match status" value="2"/>
</dbReference>
<feature type="compositionally biased region" description="Polar residues" evidence="1">
    <location>
        <begin position="455"/>
        <end position="473"/>
    </location>
</feature>
<dbReference type="InterPro" id="IPR003533">
    <property type="entry name" value="Doublecortin_dom"/>
</dbReference>
<feature type="region of interest" description="Disordered" evidence="1">
    <location>
        <begin position="215"/>
        <end position="607"/>
    </location>
</feature>
<dbReference type="GeneID" id="100376412"/>
<protein>
    <submittedName>
        <fullName evidence="4">Doublecortin domain-containing protein 2-like</fullName>
    </submittedName>
</protein>
<feature type="compositionally biased region" description="Acidic residues" evidence="1">
    <location>
        <begin position="527"/>
        <end position="549"/>
    </location>
</feature>
<name>A0ABM0GMU0_SACKO</name>
<feature type="compositionally biased region" description="Polar residues" evidence="1">
    <location>
        <begin position="217"/>
        <end position="227"/>
    </location>
</feature>
<sequence length="607" mass="67401">MSTRTELITAKSIRIYKNGDPFYPGRKFVVNEKQIRNYDSFLTQVTTGIRANAAIRSIYTPINGHRVDRLDTLENGKPYVAGGVERFKKLGYSEIGTKKPNARTQLVEIKPVQHSLYKDKVAARWREWIAQPCAIHVYRNGDFLNHPVKMLLPQKALHNWDMVLDMVTDRVNLTTGAVRRLYSIDGRQIVDLADIKNGETFVAVGPGKFKRVPYGQGYQSPVNSPRSVRTLPPINRPRQPAHPRTQTQPARTQPLSNRQYSKKQKDHNSPKGGYNNHKKKRTSKKAEETEGVFHSKPTIVKHSKERDGDQIKYEDDPNSVFKAKNEREETRGASEVKEDKNTAVELPIDQVTAEEVLEEDIKPEGDELELPSNEAKEAEDQNENQPSSPPRSPAKSPVASPPSSPARSTVASPPRSPARSTVASPPRSPARSTVASPPRSPARSPVESSPRSPAENSTKGRSSPTNSNNNNKGSRPVSAPVSSGSKQNTPKASQDVTPSASPPKTPEKVTTPDKESEDKDNDKPVEEEVVDEPAEEIDEPAEEIDEPTEEIDKPTEETDKPAEEADQPIKEELAAEEETVEPVKDDDEQPMENAETDKSAEEKVDDI</sequence>
<feature type="compositionally biased region" description="Acidic residues" evidence="1">
    <location>
        <begin position="574"/>
        <end position="590"/>
    </location>
</feature>
<dbReference type="Gene3D" id="3.10.20.230">
    <property type="entry name" value="Doublecortin domain"/>
    <property type="match status" value="2"/>
</dbReference>
<feature type="compositionally biased region" description="Low complexity" evidence="1">
    <location>
        <begin position="405"/>
        <end position="454"/>
    </location>
</feature>
<accession>A0ABM0GMU0</accession>
<feature type="compositionally biased region" description="Polar residues" evidence="1">
    <location>
        <begin position="480"/>
        <end position="499"/>
    </location>
</feature>
<dbReference type="Pfam" id="PF03607">
    <property type="entry name" value="DCX"/>
    <property type="match status" value="2"/>
</dbReference>
<dbReference type="SMART" id="SM00537">
    <property type="entry name" value="DCX"/>
    <property type="match status" value="2"/>
</dbReference>
<dbReference type="PANTHER" id="PTHR23004">
    <property type="entry name" value="DOUBLECORTIN DOMAIN CONTAINING 2"/>
    <property type="match status" value="1"/>
</dbReference>
<keyword evidence="3" id="KW-1185">Reference proteome</keyword>
<dbReference type="PROSITE" id="PS50309">
    <property type="entry name" value="DC"/>
    <property type="match status" value="2"/>
</dbReference>
<organism evidence="3 4">
    <name type="scientific">Saccoglossus kowalevskii</name>
    <name type="common">Acorn worm</name>
    <dbReference type="NCBI Taxonomy" id="10224"/>
    <lineage>
        <taxon>Eukaryota</taxon>
        <taxon>Metazoa</taxon>
        <taxon>Hemichordata</taxon>
        <taxon>Enteropneusta</taxon>
        <taxon>Harrimaniidae</taxon>
        <taxon>Saccoglossus</taxon>
    </lineage>
</organism>
<feature type="compositionally biased region" description="Basic and acidic residues" evidence="1">
    <location>
        <begin position="284"/>
        <end position="293"/>
    </location>
</feature>
<feature type="compositionally biased region" description="Basic and acidic residues" evidence="1">
    <location>
        <begin position="505"/>
        <end position="526"/>
    </location>
</feature>
<feature type="compositionally biased region" description="Basic and acidic residues" evidence="1">
    <location>
        <begin position="550"/>
        <end position="573"/>
    </location>
</feature>
<feature type="domain" description="Doublecortin" evidence="2">
    <location>
        <begin position="11"/>
        <end position="93"/>
    </location>
</feature>
<feature type="domain" description="Doublecortin" evidence="2">
    <location>
        <begin position="133"/>
        <end position="215"/>
    </location>
</feature>
<proteinExistence type="predicted"/>
<feature type="compositionally biased region" description="Polar residues" evidence="1">
    <location>
        <begin position="244"/>
        <end position="259"/>
    </location>
</feature>
<dbReference type="RefSeq" id="XP_002733380.1">
    <property type="nucleotide sequence ID" value="XM_002733334.2"/>
</dbReference>
<gene>
    <name evidence="4" type="primary">LOC100376412</name>
</gene>
<evidence type="ECO:0000259" key="2">
    <source>
        <dbReference type="PROSITE" id="PS50309"/>
    </source>
</evidence>
<dbReference type="PANTHER" id="PTHR23004:SF11">
    <property type="entry name" value="PROTEIN RPI-1"/>
    <property type="match status" value="1"/>
</dbReference>
<dbReference type="CDD" id="cd17071">
    <property type="entry name" value="DCX1_DCDC2_like"/>
    <property type="match status" value="1"/>
</dbReference>